<dbReference type="Proteomes" id="UP001056120">
    <property type="component" value="Linkage Group LG13"/>
</dbReference>
<gene>
    <name evidence="1" type="ORF">L1987_41632</name>
</gene>
<evidence type="ECO:0000313" key="2">
    <source>
        <dbReference type="Proteomes" id="UP001056120"/>
    </source>
</evidence>
<organism evidence="1 2">
    <name type="scientific">Smallanthus sonchifolius</name>
    <dbReference type="NCBI Taxonomy" id="185202"/>
    <lineage>
        <taxon>Eukaryota</taxon>
        <taxon>Viridiplantae</taxon>
        <taxon>Streptophyta</taxon>
        <taxon>Embryophyta</taxon>
        <taxon>Tracheophyta</taxon>
        <taxon>Spermatophyta</taxon>
        <taxon>Magnoliopsida</taxon>
        <taxon>eudicotyledons</taxon>
        <taxon>Gunneridae</taxon>
        <taxon>Pentapetalae</taxon>
        <taxon>asterids</taxon>
        <taxon>campanulids</taxon>
        <taxon>Asterales</taxon>
        <taxon>Asteraceae</taxon>
        <taxon>Asteroideae</taxon>
        <taxon>Heliantheae alliance</taxon>
        <taxon>Millerieae</taxon>
        <taxon>Smallanthus</taxon>
    </lineage>
</organism>
<sequence>MASYENSTTNIAEDAIVIAGVVHSRVEFDVNQLTEQTPNASSSADVSSTSNNSVHSHLEFIGVEHQANTVEVDGNKVYTVGHTNRRFEVVNEFKRRRRKSNVAVVAAADPGAADPC</sequence>
<dbReference type="EMBL" id="CM042030">
    <property type="protein sequence ID" value="KAI3787274.1"/>
    <property type="molecule type" value="Genomic_DNA"/>
</dbReference>
<proteinExistence type="predicted"/>
<protein>
    <submittedName>
        <fullName evidence="1">Uncharacterized protein</fullName>
    </submittedName>
</protein>
<accession>A0ACB9GUS7</accession>
<comment type="caution">
    <text evidence="1">The sequence shown here is derived from an EMBL/GenBank/DDBJ whole genome shotgun (WGS) entry which is preliminary data.</text>
</comment>
<name>A0ACB9GUS7_9ASTR</name>
<keyword evidence="2" id="KW-1185">Reference proteome</keyword>
<reference evidence="1 2" key="2">
    <citation type="journal article" date="2022" name="Mol. Ecol. Resour.">
        <title>The genomes of chicory, endive, great burdock and yacon provide insights into Asteraceae paleo-polyploidization history and plant inulin production.</title>
        <authorList>
            <person name="Fan W."/>
            <person name="Wang S."/>
            <person name="Wang H."/>
            <person name="Wang A."/>
            <person name="Jiang F."/>
            <person name="Liu H."/>
            <person name="Zhao H."/>
            <person name="Xu D."/>
            <person name="Zhang Y."/>
        </authorList>
    </citation>
    <scope>NUCLEOTIDE SEQUENCE [LARGE SCALE GENOMIC DNA]</scope>
    <source>
        <strain evidence="2">cv. Yunnan</strain>
        <tissue evidence="1">Leaves</tissue>
    </source>
</reference>
<evidence type="ECO:0000313" key="1">
    <source>
        <dbReference type="EMBL" id="KAI3787274.1"/>
    </source>
</evidence>
<reference evidence="2" key="1">
    <citation type="journal article" date="2022" name="Mol. Ecol. Resour.">
        <title>The genomes of chicory, endive, great burdock and yacon provide insights into Asteraceae palaeo-polyploidization history and plant inulin production.</title>
        <authorList>
            <person name="Fan W."/>
            <person name="Wang S."/>
            <person name="Wang H."/>
            <person name="Wang A."/>
            <person name="Jiang F."/>
            <person name="Liu H."/>
            <person name="Zhao H."/>
            <person name="Xu D."/>
            <person name="Zhang Y."/>
        </authorList>
    </citation>
    <scope>NUCLEOTIDE SEQUENCE [LARGE SCALE GENOMIC DNA]</scope>
    <source>
        <strain evidence="2">cv. Yunnan</strain>
    </source>
</reference>